<gene>
    <name evidence="2" type="ORF">TSUD_303410</name>
</gene>
<evidence type="ECO:0000313" key="3">
    <source>
        <dbReference type="Proteomes" id="UP000242715"/>
    </source>
</evidence>
<name>A0A2Z6MAZ4_TRISU</name>
<feature type="compositionally biased region" description="Basic residues" evidence="1">
    <location>
        <begin position="119"/>
        <end position="136"/>
    </location>
</feature>
<evidence type="ECO:0000256" key="1">
    <source>
        <dbReference type="SAM" id="MobiDB-lite"/>
    </source>
</evidence>
<dbReference type="AlphaFoldDB" id="A0A2Z6MAZ4"/>
<keyword evidence="3" id="KW-1185">Reference proteome</keyword>
<proteinExistence type="predicted"/>
<protein>
    <submittedName>
        <fullName evidence="2">Uncharacterized protein</fullName>
    </submittedName>
</protein>
<dbReference type="Proteomes" id="UP000242715">
    <property type="component" value="Unassembled WGS sequence"/>
</dbReference>
<dbReference type="EMBL" id="DF973199">
    <property type="protein sequence ID" value="GAU19528.1"/>
    <property type="molecule type" value="Genomic_DNA"/>
</dbReference>
<accession>A0A2Z6MAZ4</accession>
<dbReference type="PANTHER" id="PTHR34194">
    <property type="entry name" value="F14J8.16 PROTEIN"/>
    <property type="match status" value="1"/>
</dbReference>
<organism evidence="2 3">
    <name type="scientific">Trifolium subterraneum</name>
    <name type="common">Subterranean clover</name>
    <dbReference type="NCBI Taxonomy" id="3900"/>
    <lineage>
        <taxon>Eukaryota</taxon>
        <taxon>Viridiplantae</taxon>
        <taxon>Streptophyta</taxon>
        <taxon>Embryophyta</taxon>
        <taxon>Tracheophyta</taxon>
        <taxon>Spermatophyta</taxon>
        <taxon>Magnoliopsida</taxon>
        <taxon>eudicotyledons</taxon>
        <taxon>Gunneridae</taxon>
        <taxon>Pentapetalae</taxon>
        <taxon>rosids</taxon>
        <taxon>fabids</taxon>
        <taxon>Fabales</taxon>
        <taxon>Fabaceae</taxon>
        <taxon>Papilionoideae</taxon>
        <taxon>50 kb inversion clade</taxon>
        <taxon>NPAAA clade</taxon>
        <taxon>Hologalegina</taxon>
        <taxon>IRL clade</taxon>
        <taxon>Trifolieae</taxon>
        <taxon>Trifolium</taxon>
    </lineage>
</organism>
<evidence type="ECO:0000313" key="2">
    <source>
        <dbReference type="EMBL" id="GAU19528.1"/>
    </source>
</evidence>
<sequence>MQFTDGSSNIIKSQLLHLQDQNTDNNNNNNTAKENNIENEDEQQNGFLLQHMRPHGNSHILEIVEDGVFVRYEEESSCENHKGKLSVKKSKGKKSSSVKGKKLKGAAKNSAKSSDVSSKGHKKSYKGKQRGRKKKIDVHVNEEEGVDLAVKAACIEEVRVKEEIIDYAYDADDDDFKIMPVESPVITSDRLYSRSWHIGSRWIEIEIRQSNFDPTVTVNVGLTAGNPIWYFLGLDCMHSNHVLAVGTSVTIKSRWPYSKEEHENLLRDIKVQKPVQNYKDLRGRIKIYEEDRAGKSYLEHNLDLAKQIEAARDDPPKELCLLRGFFFWLSNSTLEGNFMPWRVPSCLDEWYHNNRKG</sequence>
<feature type="compositionally biased region" description="Basic residues" evidence="1">
    <location>
        <begin position="83"/>
        <end position="105"/>
    </location>
</feature>
<feature type="region of interest" description="Disordered" evidence="1">
    <location>
        <begin position="80"/>
        <end position="137"/>
    </location>
</feature>
<reference evidence="3" key="1">
    <citation type="journal article" date="2017" name="Front. Plant Sci.">
        <title>Climate Clever Clovers: New Paradigm to Reduce the Environmental Footprint of Ruminants by Breeding Low Methanogenic Forages Utilizing Haplotype Variation.</title>
        <authorList>
            <person name="Kaur P."/>
            <person name="Appels R."/>
            <person name="Bayer P.E."/>
            <person name="Keeble-Gagnere G."/>
            <person name="Wang J."/>
            <person name="Hirakawa H."/>
            <person name="Shirasawa K."/>
            <person name="Vercoe P."/>
            <person name="Stefanova K."/>
            <person name="Durmic Z."/>
            <person name="Nichols P."/>
            <person name="Revell C."/>
            <person name="Isobe S.N."/>
            <person name="Edwards D."/>
            <person name="Erskine W."/>
        </authorList>
    </citation>
    <scope>NUCLEOTIDE SEQUENCE [LARGE SCALE GENOMIC DNA]</scope>
    <source>
        <strain evidence="3">cv. Daliak</strain>
    </source>
</reference>
<dbReference type="OrthoDB" id="298344at2759"/>
<dbReference type="PANTHER" id="PTHR34194:SF2">
    <property type="entry name" value="F14J8.16 PROTEIN"/>
    <property type="match status" value="1"/>
</dbReference>